<keyword evidence="3" id="KW-1185">Reference proteome</keyword>
<comment type="caution">
    <text evidence="2">The sequence shown here is derived from an EMBL/GenBank/DDBJ whole genome shotgun (WGS) entry which is preliminary data.</text>
</comment>
<dbReference type="RefSeq" id="WP_284319854.1">
    <property type="nucleotide sequence ID" value="NZ_BSOB01000010.1"/>
</dbReference>
<gene>
    <name evidence="2" type="ORF">GCM10007901_10530</name>
</gene>
<dbReference type="PROSITE" id="PS51186">
    <property type="entry name" value="GNAT"/>
    <property type="match status" value="1"/>
</dbReference>
<feature type="domain" description="N-acetyltransferase" evidence="1">
    <location>
        <begin position="3"/>
        <end position="163"/>
    </location>
</feature>
<dbReference type="CDD" id="cd04301">
    <property type="entry name" value="NAT_SF"/>
    <property type="match status" value="1"/>
</dbReference>
<dbReference type="Gene3D" id="3.40.630.30">
    <property type="match status" value="1"/>
</dbReference>
<reference evidence="3" key="1">
    <citation type="journal article" date="2019" name="Int. J. Syst. Evol. Microbiol.">
        <title>The Global Catalogue of Microorganisms (GCM) 10K type strain sequencing project: providing services to taxonomists for standard genome sequencing and annotation.</title>
        <authorList>
            <consortium name="The Broad Institute Genomics Platform"/>
            <consortium name="The Broad Institute Genome Sequencing Center for Infectious Disease"/>
            <person name="Wu L."/>
            <person name="Ma J."/>
        </authorList>
    </citation>
    <scope>NUCLEOTIDE SEQUENCE [LARGE SCALE GENOMIC DNA]</scope>
    <source>
        <strain evidence="3">NBRC 111980</strain>
    </source>
</reference>
<evidence type="ECO:0000259" key="1">
    <source>
        <dbReference type="PROSITE" id="PS51186"/>
    </source>
</evidence>
<name>A0ABQ5XM52_9GAMM</name>
<protein>
    <recommendedName>
        <fullName evidence="1">N-acetyltransferase domain-containing protein</fullName>
    </recommendedName>
</protein>
<dbReference type="SUPFAM" id="SSF55729">
    <property type="entry name" value="Acyl-CoA N-acyltransferases (Nat)"/>
    <property type="match status" value="1"/>
</dbReference>
<dbReference type="EMBL" id="BSOB01000010">
    <property type="protein sequence ID" value="GLQ92102.1"/>
    <property type="molecule type" value="Genomic_DNA"/>
</dbReference>
<dbReference type="InterPro" id="IPR000182">
    <property type="entry name" value="GNAT_dom"/>
</dbReference>
<accession>A0ABQ5XM52</accession>
<evidence type="ECO:0000313" key="2">
    <source>
        <dbReference type="EMBL" id="GLQ92102.1"/>
    </source>
</evidence>
<dbReference type="Pfam" id="PF00583">
    <property type="entry name" value="Acetyltransf_1"/>
    <property type="match status" value="1"/>
</dbReference>
<dbReference type="Proteomes" id="UP001156670">
    <property type="component" value="Unassembled WGS sequence"/>
</dbReference>
<evidence type="ECO:0000313" key="3">
    <source>
        <dbReference type="Proteomes" id="UP001156670"/>
    </source>
</evidence>
<dbReference type="InterPro" id="IPR016181">
    <property type="entry name" value="Acyl_CoA_acyltransferase"/>
</dbReference>
<proteinExistence type="predicted"/>
<sequence length="209" mass="23867">MALAIRDVREHDLDAVLALNNTAGRSILALDAERLRYFYEQADYFRVAEIDGHLAGFLIALRDGRDYSSPNYLWFSEHYPAFVYIDRIVIANAYRRHGLGRIFYCDVNSYAEVRVPLLTCEVFLEPADDVVVLFHGTYGFQEVGQQRMGERGPQVSLLAKDLPSYTYVRDTYLENENSGLPDLPWLAGRDLPLANQDAKARRLAGERRS</sequence>
<organism evidence="2 3">
    <name type="scientific">Dyella acidisoli</name>
    <dbReference type="NCBI Taxonomy" id="1867834"/>
    <lineage>
        <taxon>Bacteria</taxon>
        <taxon>Pseudomonadati</taxon>
        <taxon>Pseudomonadota</taxon>
        <taxon>Gammaproteobacteria</taxon>
        <taxon>Lysobacterales</taxon>
        <taxon>Rhodanobacteraceae</taxon>
        <taxon>Dyella</taxon>
    </lineage>
</organism>